<comment type="caution">
    <text evidence="1">The sequence shown here is derived from an EMBL/GenBank/DDBJ whole genome shotgun (WGS) entry which is preliminary data.</text>
</comment>
<gene>
    <name evidence="1" type="ORF">ACFOWE_14570</name>
</gene>
<organism evidence="1 2">
    <name type="scientific">Planomonospora corallina</name>
    <dbReference type="NCBI Taxonomy" id="1806052"/>
    <lineage>
        <taxon>Bacteria</taxon>
        <taxon>Bacillati</taxon>
        <taxon>Actinomycetota</taxon>
        <taxon>Actinomycetes</taxon>
        <taxon>Streptosporangiales</taxon>
        <taxon>Streptosporangiaceae</taxon>
        <taxon>Planomonospora</taxon>
    </lineage>
</organism>
<dbReference type="RefSeq" id="WP_377287881.1">
    <property type="nucleotide sequence ID" value="NZ_JBHSBM010000017.1"/>
</dbReference>
<evidence type="ECO:0000313" key="1">
    <source>
        <dbReference type="EMBL" id="MFC4059525.1"/>
    </source>
</evidence>
<keyword evidence="2" id="KW-1185">Reference proteome</keyword>
<dbReference type="EMBL" id="JBHSBM010000017">
    <property type="protein sequence ID" value="MFC4059525.1"/>
    <property type="molecule type" value="Genomic_DNA"/>
</dbReference>
<proteinExistence type="predicted"/>
<accession>A0ABV8I6H6</accession>
<protein>
    <submittedName>
        <fullName evidence="1">Uncharacterized protein</fullName>
    </submittedName>
</protein>
<reference evidence="2" key="1">
    <citation type="journal article" date="2019" name="Int. J. Syst. Evol. Microbiol.">
        <title>The Global Catalogue of Microorganisms (GCM) 10K type strain sequencing project: providing services to taxonomists for standard genome sequencing and annotation.</title>
        <authorList>
            <consortium name="The Broad Institute Genomics Platform"/>
            <consortium name="The Broad Institute Genome Sequencing Center for Infectious Disease"/>
            <person name="Wu L."/>
            <person name="Ma J."/>
        </authorList>
    </citation>
    <scope>NUCLEOTIDE SEQUENCE [LARGE SCALE GENOMIC DNA]</scope>
    <source>
        <strain evidence="2">TBRC 4489</strain>
    </source>
</reference>
<name>A0ABV8I6H6_9ACTN</name>
<dbReference type="Proteomes" id="UP001595850">
    <property type="component" value="Unassembled WGS sequence"/>
</dbReference>
<sequence>MEAELAALAGSGAATLIGLMVTDSWTQVKERLTRFFVGKHAAEDLLLDLEISRGEVMAACDAGDGGMAADVEAQWRLRLRRLLLSDPVTAAELLRLLGALDSELRSPRTNTVRNVVSGGVQFGPVIQSGRISGLAFHTPPAPPLKEHAIHPEEKG</sequence>
<evidence type="ECO:0000313" key="2">
    <source>
        <dbReference type="Proteomes" id="UP001595850"/>
    </source>
</evidence>